<feature type="compositionally biased region" description="Polar residues" evidence="2">
    <location>
        <begin position="39"/>
        <end position="75"/>
    </location>
</feature>
<dbReference type="VEuPathDB" id="FungiDB:FMAN_05339"/>
<feature type="compositionally biased region" description="Basic and acidic residues" evidence="2">
    <location>
        <begin position="97"/>
        <end position="107"/>
    </location>
</feature>
<keyword evidence="1" id="KW-0175">Coiled coil</keyword>
<sequence length="435" mass="48549">MPRHFAPGESSKESNALVMEFFHTLSRQDCESSSDEHSSVNGSPIQSRYSSTPLTDGSGTDISPKSGTTTSSSCFERNLKHSLPTTDGSPQDGDEDAPSRKESRQNKDPSGPEAIASLQGRKQMPYPMQRPQKCQGTNATILELLKSLEERHRIFICKDCFTQVQVPKDERKPENVRKRHKSETCEPRCIGTTCSGIPNDGIAHHHRTENCPTWQSLPNETRWSFIWSLINPGENPPDPDFYTGVGYAHNTTRRPCKQQSRARDADICDALMRDIEERDKKRISLETELEAANERNAQLEEKQKKKIGSLENIIETLLEHLEENNVKVPNSLQKRLQEEYPGVFCEPAVQLKSRRSQAPPTPSSMFKDGTGVPRQSQLDQPTTAIVQPPLFSAAGPGGGYSQPFDIDFGGDLFISFDYTDEVLVDSSQQLPGDMA</sequence>
<dbReference type="GeneID" id="65084606"/>
<evidence type="ECO:0000256" key="1">
    <source>
        <dbReference type="SAM" id="Coils"/>
    </source>
</evidence>
<evidence type="ECO:0000256" key="2">
    <source>
        <dbReference type="SAM" id="MobiDB-lite"/>
    </source>
</evidence>
<dbReference type="EMBL" id="FCQH01000002">
    <property type="protein sequence ID" value="CVK87817.1"/>
    <property type="molecule type" value="Genomic_DNA"/>
</dbReference>
<dbReference type="RefSeq" id="XP_041678919.1">
    <property type="nucleotide sequence ID" value="XM_041828014.1"/>
</dbReference>
<feature type="coiled-coil region" evidence="1">
    <location>
        <begin position="275"/>
        <end position="309"/>
    </location>
</feature>
<proteinExistence type="predicted"/>
<feature type="compositionally biased region" description="Basic and acidic residues" evidence="2">
    <location>
        <begin position="27"/>
        <end position="38"/>
    </location>
</feature>
<evidence type="ECO:0000313" key="4">
    <source>
        <dbReference type="Proteomes" id="UP000184255"/>
    </source>
</evidence>
<name>A0A1L7SXW1_FUSMA</name>
<accession>A0A1L7SXW1</accession>
<feature type="region of interest" description="Disordered" evidence="2">
    <location>
        <begin position="353"/>
        <end position="376"/>
    </location>
</feature>
<keyword evidence="4" id="KW-1185">Reference proteome</keyword>
<dbReference type="AlphaFoldDB" id="A0A1L7SXW1"/>
<dbReference type="Proteomes" id="UP000184255">
    <property type="component" value="Unassembled WGS sequence"/>
</dbReference>
<protein>
    <submittedName>
        <fullName evidence="3">Uncharacterized protein</fullName>
    </submittedName>
</protein>
<organism evidence="3 4">
    <name type="scientific">Fusarium mangiferae</name>
    <name type="common">Mango malformation disease fungus</name>
    <dbReference type="NCBI Taxonomy" id="192010"/>
    <lineage>
        <taxon>Eukaryota</taxon>
        <taxon>Fungi</taxon>
        <taxon>Dikarya</taxon>
        <taxon>Ascomycota</taxon>
        <taxon>Pezizomycotina</taxon>
        <taxon>Sordariomycetes</taxon>
        <taxon>Hypocreomycetidae</taxon>
        <taxon>Hypocreales</taxon>
        <taxon>Nectriaceae</taxon>
        <taxon>Fusarium</taxon>
        <taxon>Fusarium fujikuroi species complex</taxon>
    </lineage>
</organism>
<gene>
    <name evidence="3" type="ORF">FMAN_05339</name>
</gene>
<reference evidence="4" key="1">
    <citation type="journal article" date="2016" name="Genome Biol. Evol.">
        <title>Comparative 'omics' of the Fusarium fujikuroi species complex highlights differences in genetic potential and metabolite synthesis.</title>
        <authorList>
            <person name="Niehaus E.-M."/>
            <person name="Muensterkoetter M."/>
            <person name="Proctor R.H."/>
            <person name="Brown D.W."/>
            <person name="Sharon A."/>
            <person name="Idan Y."/>
            <person name="Oren-Young L."/>
            <person name="Sieber C.M."/>
            <person name="Novak O."/>
            <person name="Pencik A."/>
            <person name="Tarkowska D."/>
            <person name="Hromadova K."/>
            <person name="Freeman S."/>
            <person name="Maymon M."/>
            <person name="Elazar M."/>
            <person name="Youssef S.A."/>
            <person name="El-Shabrawy E.S.M."/>
            <person name="Shalaby A.B.A."/>
            <person name="Houterman P."/>
            <person name="Brock N.L."/>
            <person name="Burkhardt I."/>
            <person name="Tsavkelova E.A."/>
            <person name="Dickschat J.S."/>
            <person name="Galuszka P."/>
            <person name="Gueldener U."/>
            <person name="Tudzynski B."/>
        </authorList>
    </citation>
    <scope>NUCLEOTIDE SEQUENCE [LARGE SCALE GENOMIC DNA]</scope>
    <source>
        <strain evidence="4">MRC7560</strain>
    </source>
</reference>
<evidence type="ECO:0000313" key="3">
    <source>
        <dbReference type="EMBL" id="CVK87817.1"/>
    </source>
</evidence>
<feature type="region of interest" description="Disordered" evidence="2">
    <location>
        <begin position="27"/>
        <end position="133"/>
    </location>
</feature>
<comment type="caution">
    <text evidence="3">The sequence shown here is derived from an EMBL/GenBank/DDBJ whole genome shotgun (WGS) entry which is preliminary data.</text>
</comment>